<proteinExistence type="inferred from homology"/>
<keyword evidence="10" id="KW-1185">Reference proteome</keyword>
<comment type="caution">
    <text evidence="9">The sequence shown here is derived from an EMBL/GenBank/DDBJ whole genome shotgun (WGS) entry which is preliminary data.</text>
</comment>
<dbReference type="GO" id="GO:0008270">
    <property type="term" value="F:zinc ion binding"/>
    <property type="evidence" value="ECO:0007669"/>
    <property type="project" value="TreeGrafter"/>
</dbReference>
<dbReference type="SMART" id="SM00714">
    <property type="entry name" value="LITAF"/>
    <property type="match status" value="1"/>
</dbReference>
<evidence type="ECO:0000313" key="10">
    <source>
        <dbReference type="Proteomes" id="UP001295423"/>
    </source>
</evidence>
<keyword evidence="5 7" id="KW-0472">Membrane</keyword>
<dbReference type="GO" id="GO:0005634">
    <property type="term" value="C:nucleus"/>
    <property type="evidence" value="ECO:0007669"/>
    <property type="project" value="TreeGrafter"/>
</dbReference>
<evidence type="ECO:0000256" key="3">
    <source>
        <dbReference type="ARBA" id="ARBA00022723"/>
    </source>
</evidence>
<feature type="compositionally biased region" description="Low complexity" evidence="6">
    <location>
        <begin position="7"/>
        <end position="25"/>
    </location>
</feature>
<gene>
    <name evidence="9" type="ORF">CYCCA115_LOCUS5939</name>
</gene>
<evidence type="ECO:0000256" key="4">
    <source>
        <dbReference type="ARBA" id="ARBA00022833"/>
    </source>
</evidence>
<dbReference type="AlphaFoldDB" id="A0AAD2CRA3"/>
<dbReference type="EMBL" id="CAKOGP040000668">
    <property type="protein sequence ID" value="CAJ1938030.1"/>
    <property type="molecule type" value="Genomic_DNA"/>
</dbReference>
<evidence type="ECO:0000256" key="1">
    <source>
        <dbReference type="ARBA" id="ARBA00004170"/>
    </source>
</evidence>
<dbReference type="PANTHER" id="PTHR23292">
    <property type="entry name" value="LIPOPOLYSACCHARIDE-INDUCED TUMOR NECROSIS FACTOR-ALPHA FACTOR"/>
    <property type="match status" value="1"/>
</dbReference>
<evidence type="ECO:0000313" key="9">
    <source>
        <dbReference type="EMBL" id="CAJ1938030.1"/>
    </source>
</evidence>
<protein>
    <recommendedName>
        <fullName evidence="8">LITAF domain-containing protein</fullName>
    </recommendedName>
</protein>
<feature type="transmembrane region" description="Helical" evidence="7">
    <location>
        <begin position="99"/>
        <end position="120"/>
    </location>
</feature>
<evidence type="ECO:0000256" key="2">
    <source>
        <dbReference type="ARBA" id="ARBA00005975"/>
    </source>
</evidence>
<dbReference type="InterPro" id="IPR037519">
    <property type="entry name" value="LITAF_fam"/>
</dbReference>
<keyword evidence="7" id="KW-1133">Transmembrane helix</keyword>
<dbReference type="InterPro" id="IPR006629">
    <property type="entry name" value="LITAF"/>
</dbReference>
<sequence>MVANSKTSYSPAAAAPVSSSSSTNSYDETPIITISENNFRFVADKENKKPVPRFEKNSYKLERDPCLSTRSRKPTNLAFCPHCSKENVRTRTKTYPNSVTWGCAALGAIIFVPLAVIPLVSDSMKKTDHYCQNCDQKLATIKPFGGVGIKERS</sequence>
<reference evidence="9" key="1">
    <citation type="submission" date="2023-08" db="EMBL/GenBank/DDBJ databases">
        <authorList>
            <person name="Audoor S."/>
            <person name="Bilcke G."/>
        </authorList>
    </citation>
    <scope>NUCLEOTIDE SEQUENCE</scope>
</reference>
<evidence type="ECO:0000256" key="6">
    <source>
        <dbReference type="SAM" id="MobiDB-lite"/>
    </source>
</evidence>
<evidence type="ECO:0000259" key="8">
    <source>
        <dbReference type="PROSITE" id="PS51837"/>
    </source>
</evidence>
<dbReference type="Pfam" id="PF10601">
    <property type="entry name" value="zf-LITAF-like"/>
    <property type="match status" value="1"/>
</dbReference>
<feature type="region of interest" description="Disordered" evidence="6">
    <location>
        <begin position="1"/>
        <end position="25"/>
    </location>
</feature>
<evidence type="ECO:0000256" key="5">
    <source>
        <dbReference type="ARBA" id="ARBA00023136"/>
    </source>
</evidence>
<dbReference type="GO" id="GO:0098560">
    <property type="term" value="C:cytoplasmic side of late endosome membrane"/>
    <property type="evidence" value="ECO:0007669"/>
    <property type="project" value="TreeGrafter"/>
</dbReference>
<name>A0AAD2CRA3_9STRA</name>
<dbReference type="Proteomes" id="UP001295423">
    <property type="component" value="Unassembled WGS sequence"/>
</dbReference>
<feature type="domain" description="LITAF" evidence="8">
    <location>
        <begin position="57"/>
        <end position="143"/>
    </location>
</feature>
<dbReference type="PANTHER" id="PTHR23292:SF46">
    <property type="entry name" value="LIPOPOLYSACCHARIDE-INDUCED TUMOR NECROSIS FACTOR-ALPHA FACTOR HOMOLOG"/>
    <property type="match status" value="1"/>
</dbReference>
<keyword evidence="3" id="KW-0479">Metal-binding</keyword>
<dbReference type="PROSITE" id="PS51837">
    <property type="entry name" value="LITAF"/>
    <property type="match status" value="1"/>
</dbReference>
<dbReference type="GO" id="GO:0098574">
    <property type="term" value="C:cytoplasmic side of lysosomal membrane"/>
    <property type="evidence" value="ECO:0007669"/>
    <property type="project" value="TreeGrafter"/>
</dbReference>
<comment type="similarity">
    <text evidence="2">Belongs to the CDIP1/LITAF family.</text>
</comment>
<evidence type="ECO:0000256" key="7">
    <source>
        <dbReference type="SAM" id="Phobius"/>
    </source>
</evidence>
<accession>A0AAD2CRA3</accession>
<comment type="subcellular location">
    <subcellularLocation>
        <location evidence="1">Membrane</location>
        <topology evidence="1">Peripheral membrane protein</topology>
    </subcellularLocation>
</comment>
<keyword evidence="7" id="KW-0812">Transmembrane</keyword>
<keyword evidence="4" id="KW-0862">Zinc</keyword>
<organism evidence="9 10">
    <name type="scientific">Cylindrotheca closterium</name>
    <dbReference type="NCBI Taxonomy" id="2856"/>
    <lineage>
        <taxon>Eukaryota</taxon>
        <taxon>Sar</taxon>
        <taxon>Stramenopiles</taxon>
        <taxon>Ochrophyta</taxon>
        <taxon>Bacillariophyta</taxon>
        <taxon>Bacillariophyceae</taxon>
        <taxon>Bacillariophycidae</taxon>
        <taxon>Bacillariales</taxon>
        <taxon>Bacillariaceae</taxon>
        <taxon>Cylindrotheca</taxon>
    </lineage>
</organism>